<gene>
    <name evidence="1" type="ORF">TEK04_19630</name>
</gene>
<protein>
    <submittedName>
        <fullName evidence="1">Uncharacterized protein</fullName>
    </submittedName>
</protein>
<evidence type="ECO:0000313" key="1">
    <source>
        <dbReference type="EMBL" id="MEI4273938.1"/>
    </source>
</evidence>
<proteinExistence type="predicted"/>
<dbReference type="EMBL" id="JBAPLU010000029">
    <property type="protein sequence ID" value="MEI4273938.1"/>
    <property type="molecule type" value="Genomic_DNA"/>
</dbReference>
<evidence type="ECO:0000313" key="2">
    <source>
        <dbReference type="Proteomes" id="UP001361570"/>
    </source>
</evidence>
<dbReference type="Proteomes" id="UP001361570">
    <property type="component" value="Unassembled WGS sequence"/>
</dbReference>
<name>A0ABU8DZ23_9ACTN</name>
<dbReference type="RefSeq" id="WP_336406054.1">
    <property type="nucleotide sequence ID" value="NZ_JBAPLU010000029.1"/>
</dbReference>
<comment type="caution">
    <text evidence="1">The sequence shown here is derived from an EMBL/GenBank/DDBJ whole genome shotgun (WGS) entry which is preliminary data.</text>
</comment>
<reference evidence="1 2" key="1">
    <citation type="submission" date="2024-03" db="EMBL/GenBank/DDBJ databases">
        <title>Draft genome sequence of Klenkia sp. LSe6-5.</title>
        <authorList>
            <person name="Duangmal K."/>
            <person name="Chantavorakit T."/>
        </authorList>
    </citation>
    <scope>NUCLEOTIDE SEQUENCE [LARGE SCALE GENOMIC DNA]</scope>
    <source>
        <strain evidence="1 2">LSe6-5</strain>
    </source>
</reference>
<organism evidence="1 2">
    <name type="scientific">Klenkia sesuvii</name>
    <dbReference type="NCBI Taxonomy" id="3103137"/>
    <lineage>
        <taxon>Bacteria</taxon>
        <taxon>Bacillati</taxon>
        <taxon>Actinomycetota</taxon>
        <taxon>Actinomycetes</taxon>
        <taxon>Geodermatophilales</taxon>
        <taxon>Geodermatophilaceae</taxon>
        <taxon>Klenkia</taxon>
    </lineage>
</organism>
<sequence>MTTPATPVPLPTSPAEATLGVLVQAAIGLLTESQAMDSDRTGNGGRTPRVLAERANIFATLAVATALKESQTSSDTTAAAIAAAQGQLDALDRRIGVLERGRQTLAVATVDIGALVLGTRDITASWGKSLGDGNYQVDVVVDDVLLGRATATVKATTAETVTITVKTTLAVANATKLQLSAWRGV</sequence>
<accession>A0ABU8DZ23</accession>
<keyword evidence="2" id="KW-1185">Reference proteome</keyword>